<protein>
    <recommendedName>
        <fullName evidence="7">GtrA/DPMS transmembrane domain-containing protein</fullName>
    </recommendedName>
</protein>
<dbReference type="Pfam" id="PF04138">
    <property type="entry name" value="GtrA_DPMS_TM"/>
    <property type="match status" value="1"/>
</dbReference>
<keyword evidence="9" id="KW-1185">Reference proteome</keyword>
<evidence type="ECO:0000256" key="5">
    <source>
        <dbReference type="ARBA" id="ARBA00023136"/>
    </source>
</evidence>
<comment type="subcellular location">
    <subcellularLocation>
        <location evidence="1">Membrane</location>
        <topology evidence="1">Multi-pass membrane protein</topology>
    </subcellularLocation>
</comment>
<dbReference type="InterPro" id="IPR007267">
    <property type="entry name" value="GtrA_DPMS_TM"/>
</dbReference>
<reference evidence="9" key="1">
    <citation type="journal article" date="2019" name="Int. J. Syst. Evol. Microbiol.">
        <title>The Global Catalogue of Microorganisms (GCM) 10K type strain sequencing project: providing services to taxonomists for standard genome sequencing and annotation.</title>
        <authorList>
            <consortium name="The Broad Institute Genomics Platform"/>
            <consortium name="The Broad Institute Genome Sequencing Center for Infectious Disease"/>
            <person name="Wu L."/>
            <person name="Ma J."/>
        </authorList>
    </citation>
    <scope>NUCLEOTIDE SEQUENCE [LARGE SCALE GENOMIC DNA]</scope>
    <source>
        <strain evidence="9">NBRC 102407</strain>
    </source>
</reference>
<dbReference type="PANTHER" id="PTHR38459:SF1">
    <property type="entry name" value="PROPHAGE BACTOPRENOL-LINKED GLUCOSE TRANSLOCASE HOMOLOG"/>
    <property type="match status" value="1"/>
</dbReference>
<evidence type="ECO:0000256" key="4">
    <source>
        <dbReference type="ARBA" id="ARBA00022989"/>
    </source>
</evidence>
<dbReference type="EMBL" id="BSPX01000007">
    <property type="protein sequence ID" value="GLT21403.1"/>
    <property type="molecule type" value="Genomic_DNA"/>
</dbReference>
<feature type="transmembrane region" description="Helical" evidence="6">
    <location>
        <begin position="65"/>
        <end position="84"/>
    </location>
</feature>
<comment type="similarity">
    <text evidence="2">Belongs to the GtrA family.</text>
</comment>
<proteinExistence type="inferred from homology"/>
<evidence type="ECO:0000313" key="8">
    <source>
        <dbReference type="EMBL" id="GLT21403.1"/>
    </source>
</evidence>
<feature type="transmembrane region" description="Helical" evidence="6">
    <location>
        <begin position="134"/>
        <end position="152"/>
    </location>
</feature>
<name>A0ABQ6F762_9RHOO</name>
<evidence type="ECO:0000256" key="2">
    <source>
        <dbReference type="ARBA" id="ARBA00009399"/>
    </source>
</evidence>
<feature type="transmembrane region" description="Helical" evidence="6">
    <location>
        <begin position="38"/>
        <end position="59"/>
    </location>
</feature>
<gene>
    <name evidence="8" type="ORF">GCM10007933_08550</name>
</gene>
<organism evidence="8 9">
    <name type="scientific">Zoogloea oryzae</name>
    <dbReference type="NCBI Taxonomy" id="310767"/>
    <lineage>
        <taxon>Bacteria</taxon>
        <taxon>Pseudomonadati</taxon>
        <taxon>Pseudomonadota</taxon>
        <taxon>Betaproteobacteria</taxon>
        <taxon>Rhodocyclales</taxon>
        <taxon>Zoogloeaceae</taxon>
        <taxon>Zoogloea</taxon>
    </lineage>
</organism>
<keyword evidence="4 6" id="KW-1133">Transmembrane helix</keyword>
<feature type="domain" description="GtrA/DPMS transmembrane" evidence="7">
    <location>
        <begin position="40"/>
        <end position="152"/>
    </location>
</feature>
<evidence type="ECO:0000256" key="6">
    <source>
        <dbReference type="SAM" id="Phobius"/>
    </source>
</evidence>
<sequence>MVCHETSLSPTSGADFICAEPFVTGPAPLLRDRRRARVARYALTGVGLLVLDMCVFFVLARVFMVAPAFSQLAARTAGAVAGFFGHKYFSFGNGGKGAAVPLRQALLYGLVTVVTICISPLVLVGLLALIDNLLVAKLGTEVVMVAFNYFCLSKVFR</sequence>
<feature type="transmembrane region" description="Helical" evidence="6">
    <location>
        <begin position="105"/>
        <end position="128"/>
    </location>
</feature>
<keyword evidence="5 6" id="KW-0472">Membrane</keyword>
<evidence type="ECO:0000256" key="1">
    <source>
        <dbReference type="ARBA" id="ARBA00004141"/>
    </source>
</evidence>
<accession>A0ABQ6F762</accession>
<keyword evidence="3 6" id="KW-0812">Transmembrane</keyword>
<evidence type="ECO:0000259" key="7">
    <source>
        <dbReference type="Pfam" id="PF04138"/>
    </source>
</evidence>
<dbReference type="InterPro" id="IPR051401">
    <property type="entry name" value="GtrA_CellWall_Glycosyl"/>
</dbReference>
<dbReference type="Proteomes" id="UP001157167">
    <property type="component" value="Unassembled WGS sequence"/>
</dbReference>
<comment type="caution">
    <text evidence="8">The sequence shown here is derived from an EMBL/GenBank/DDBJ whole genome shotgun (WGS) entry which is preliminary data.</text>
</comment>
<evidence type="ECO:0000256" key="3">
    <source>
        <dbReference type="ARBA" id="ARBA00022692"/>
    </source>
</evidence>
<evidence type="ECO:0000313" key="9">
    <source>
        <dbReference type="Proteomes" id="UP001157167"/>
    </source>
</evidence>
<dbReference type="PANTHER" id="PTHR38459">
    <property type="entry name" value="PROPHAGE BACTOPRENOL-LINKED GLUCOSE TRANSLOCASE HOMOLOG"/>
    <property type="match status" value="1"/>
</dbReference>